<dbReference type="FunFam" id="3.40.50.2000:FF:000108">
    <property type="entry name" value="UDP-glycosyltransferase 83A1"/>
    <property type="match status" value="1"/>
</dbReference>
<name>A0A835D008_TETSI</name>
<keyword evidence="2" id="KW-0808">Transferase</keyword>
<reference evidence="3 4" key="1">
    <citation type="submission" date="2020-04" db="EMBL/GenBank/DDBJ databases">
        <title>Plant Genome Project.</title>
        <authorList>
            <person name="Zhang R.-G."/>
        </authorList>
    </citation>
    <scope>NUCLEOTIDE SEQUENCE [LARGE SCALE GENOMIC DNA]</scope>
    <source>
        <strain evidence="3">YNK0</strain>
        <tissue evidence="3">Leaf</tissue>
    </source>
</reference>
<dbReference type="Proteomes" id="UP000655225">
    <property type="component" value="Unassembled WGS sequence"/>
</dbReference>
<evidence type="ECO:0008006" key="5">
    <source>
        <dbReference type="Google" id="ProtNLM"/>
    </source>
</evidence>
<comment type="caution">
    <text evidence="3">The sequence shown here is derived from an EMBL/GenBank/DDBJ whole genome shotgun (WGS) entry which is preliminary data.</text>
</comment>
<proteinExistence type="inferred from homology"/>
<dbReference type="Pfam" id="PF00201">
    <property type="entry name" value="UDPGT"/>
    <property type="match status" value="1"/>
</dbReference>
<evidence type="ECO:0000313" key="4">
    <source>
        <dbReference type="Proteomes" id="UP000655225"/>
    </source>
</evidence>
<dbReference type="AlphaFoldDB" id="A0A835D008"/>
<evidence type="ECO:0000256" key="1">
    <source>
        <dbReference type="ARBA" id="ARBA00009995"/>
    </source>
</evidence>
<dbReference type="OrthoDB" id="5835829at2759"/>
<dbReference type="PANTHER" id="PTHR11926">
    <property type="entry name" value="GLUCOSYL/GLUCURONOSYL TRANSFERASES"/>
    <property type="match status" value="1"/>
</dbReference>
<dbReference type="InterPro" id="IPR002213">
    <property type="entry name" value="UDP_glucos_trans"/>
</dbReference>
<dbReference type="OMA" id="VTKNMGW"/>
<dbReference type="GO" id="GO:0080043">
    <property type="term" value="F:quercetin 3-O-glucosyltransferase activity"/>
    <property type="evidence" value="ECO:0007669"/>
    <property type="project" value="TreeGrafter"/>
</dbReference>
<dbReference type="PANTHER" id="PTHR11926:SF1412">
    <property type="entry name" value="UDP-GLYCOSYLTRANSFERASE 83A1-LIKE"/>
    <property type="match status" value="1"/>
</dbReference>
<dbReference type="Gene3D" id="3.40.50.2000">
    <property type="entry name" value="Glycogen Phosphorylase B"/>
    <property type="match status" value="2"/>
</dbReference>
<dbReference type="EMBL" id="JABCRI010000023">
    <property type="protein sequence ID" value="KAF8378787.1"/>
    <property type="molecule type" value="Genomic_DNA"/>
</dbReference>
<dbReference type="GO" id="GO:0080044">
    <property type="term" value="F:quercetin 7-O-glucosyltransferase activity"/>
    <property type="evidence" value="ECO:0007669"/>
    <property type="project" value="TreeGrafter"/>
</dbReference>
<evidence type="ECO:0000256" key="2">
    <source>
        <dbReference type="ARBA" id="ARBA00022679"/>
    </source>
</evidence>
<accession>A0A835D008</accession>
<protein>
    <recommendedName>
        <fullName evidence="5">Glycosyltransferase</fullName>
    </recommendedName>
</protein>
<dbReference type="SUPFAM" id="SSF53756">
    <property type="entry name" value="UDP-Glycosyltransferase/glycogen phosphorylase"/>
    <property type="match status" value="1"/>
</dbReference>
<gene>
    <name evidence="3" type="ORF">HHK36_030136</name>
</gene>
<dbReference type="CDD" id="cd03784">
    <property type="entry name" value="GT1_Gtf-like"/>
    <property type="match status" value="1"/>
</dbReference>
<keyword evidence="4" id="KW-1185">Reference proteome</keyword>
<comment type="similarity">
    <text evidence="1">Belongs to the UDP-glycosyltransferase family.</text>
</comment>
<dbReference type="FunFam" id="3.40.50.2000:FF:000061">
    <property type="entry name" value="UDP-glycosyltransferase 83A1"/>
    <property type="match status" value="1"/>
</dbReference>
<sequence>MGNPHAVVIAYPVQGHVIPLMEFSHCLADCGVKITFVNTHSNHSRMMNSLQEKSNKQIQIDLVSLPDGIAEGEDRNLVPEKLYDSIIKTMPGYLEKLITKINKSFKDKITCIIADENMAWAVQVAKKMGIPSAVFWPASASLRALLLHIPKLIEEGIIDANGIPSKHQMIKLSPTMPAMNTAHFAWRCFDGKLQEIIFHGMYSNNQAVKDADWLLCNSFYDIEPSAYASSNLLPVGPMLPGTRPGQPVGHLWPEDSTCLQWLDQQPNCSVVYVAFGSFTVFEQSQFHELALGLELSGHPFLWVVRPDLTKAPDANYPDGFQTRIAARGQMVGWAPQQKVLAHPSIACFLTHCGWNSTMEGLRMGVPFLCWPYFADQFLNQAYISDVWKVGLQLNPDHKGIISRDEIKKKVDELLGDEKIKERSLDLKEKAKISVHEGGSSNKNFKNFVEALKGMS</sequence>
<organism evidence="3 4">
    <name type="scientific">Tetracentron sinense</name>
    <name type="common">Spur-leaf</name>
    <dbReference type="NCBI Taxonomy" id="13715"/>
    <lineage>
        <taxon>Eukaryota</taxon>
        <taxon>Viridiplantae</taxon>
        <taxon>Streptophyta</taxon>
        <taxon>Embryophyta</taxon>
        <taxon>Tracheophyta</taxon>
        <taxon>Spermatophyta</taxon>
        <taxon>Magnoliopsida</taxon>
        <taxon>Trochodendrales</taxon>
        <taxon>Trochodendraceae</taxon>
        <taxon>Tetracentron</taxon>
    </lineage>
</organism>
<evidence type="ECO:0000313" key="3">
    <source>
        <dbReference type="EMBL" id="KAF8378787.1"/>
    </source>
</evidence>